<protein>
    <submittedName>
        <fullName evidence="1">Uncharacterized protein</fullName>
    </submittedName>
</protein>
<sequence>MIGIPYINDLFRAVLSKSKAIAGRFHICPRYGAEISADQLEQVLKDDVKPQTGAKYPLVLMMPPRMAGQPGQSEWTTYRLVLFFLTTSYLTSDGQVKWQNKATLTSTHSIDGDWHDMHRAGHCFIQALQHIDRHHKLHSNFFRLGLKSQKEFLIDPISMIGLDNVSGIRLEFQVQLFPGCDLEDYNLDDLLSLTVPVIDSHPEHKL</sequence>
<reference evidence="1 2" key="1">
    <citation type="submission" date="2016-11" db="EMBL/GenBank/DDBJ databases">
        <authorList>
            <person name="Jaros S."/>
            <person name="Januszkiewicz K."/>
            <person name="Wedrychowicz H."/>
        </authorList>
    </citation>
    <scope>NUCLEOTIDE SEQUENCE [LARGE SCALE GENOMIC DNA]</scope>
    <source>
        <strain evidence="1 2">DSM 27406</strain>
    </source>
</reference>
<dbReference type="RefSeq" id="WP_073077898.1">
    <property type="nucleotide sequence ID" value="NZ_FRBL01000001.1"/>
</dbReference>
<dbReference type="AlphaFoldDB" id="A0A1M6WH37"/>
<evidence type="ECO:0000313" key="2">
    <source>
        <dbReference type="Proteomes" id="UP000184420"/>
    </source>
</evidence>
<dbReference type="OrthoDB" id="668965at2"/>
<evidence type="ECO:0000313" key="1">
    <source>
        <dbReference type="EMBL" id="SHK92991.1"/>
    </source>
</evidence>
<accession>A0A1M6WH37</accession>
<gene>
    <name evidence="1" type="ORF">SAMN05444266_101622</name>
</gene>
<keyword evidence="2" id="KW-1185">Reference proteome</keyword>
<proteinExistence type="predicted"/>
<dbReference type="STRING" id="1419482.SAMN05444266_101622"/>
<dbReference type="Proteomes" id="UP000184420">
    <property type="component" value="Unassembled WGS sequence"/>
</dbReference>
<name>A0A1M6WH37_9BACT</name>
<organism evidence="1 2">
    <name type="scientific">Chitinophaga jiangningensis</name>
    <dbReference type="NCBI Taxonomy" id="1419482"/>
    <lineage>
        <taxon>Bacteria</taxon>
        <taxon>Pseudomonadati</taxon>
        <taxon>Bacteroidota</taxon>
        <taxon>Chitinophagia</taxon>
        <taxon>Chitinophagales</taxon>
        <taxon>Chitinophagaceae</taxon>
        <taxon>Chitinophaga</taxon>
    </lineage>
</organism>
<dbReference type="EMBL" id="FRBL01000001">
    <property type="protein sequence ID" value="SHK92991.1"/>
    <property type="molecule type" value="Genomic_DNA"/>
</dbReference>